<gene>
    <name evidence="3" type="ORF">GGD90_003508</name>
</gene>
<comment type="caution">
    <text evidence="3">The sequence shown here is derived from an EMBL/GenBank/DDBJ whole genome shotgun (WGS) entry which is preliminary data.</text>
</comment>
<dbReference type="Pfam" id="PF07589">
    <property type="entry name" value="PEP-CTERM"/>
    <property type="match status" value="1"/>
</dbReference>
<evidence type="ECO:0000313" key="3">
    <source>
        <dbReference type="EMBL" id="MBB4249104.1"/>
    </source>
</evidence>
<dbReference type="NCBIfam" id="TIGR02595">
    <property type="entry name" value="PEP_CTERM"/>
    <property type="match status" value="1"/>
</dbReference>
<dbReference type="AlphaFoldDB" id="A0A840G3V5"/>
<reference evidence="3 4" key="1">
    <citation type="submission" date="2020-08" db="EMBL/GenBank/DDBJ databases">
        <title>Genome sequencing of Purple Non-Sulfur Bacteria from various extreme environments.</title>
        <authorList>
            <person name="Mayer M."/>
        </authorList>
    </citation>
    <scope>NUCLEOTIDE SEQUENCE [LARGE SCALE GENOMIC DNA]</scope>
    <source>
        <strain evidence="3 4">2761</strain>
    </source>
</reference>
<accession>A0A840G3V5</accession>
<keyword evidence="4" id="KW-1185">Reference proteome</keyword>
<evidence type="ECO:0000256" key="1">
    <source>
        <dbReference type="SAM" id="SignalP"/>
    </source>
</evidence>
<organism evidence="3 4">
    <name type="scientific">Rhodocyclus tenuis</name>
    <name type="common">Rhodospirillum tenue</name>
    <dbReference type="NCBI Taxonomy" id="1066"/>
    <lineage>
        <taxon>Bacteria</taxon>
        <taxon>Pseudomonadati</taxon>
        <taxon>Pseudomonadota</taxon>
        <taxon>Betaproteobacteria</taxon>
        <taxon>Rhodocyclales</taxon>
        <taxon>Rhodocyclaceae</taxon>
        <taxon>Rhodocyclus</taxon>
    </lineage>
</organism>
<protein>
    <recommendedName>
        <fullName evidence="2">Ice-binding protein C-terminal domain-containing protein</fullName>
    </recommendedName>
</protein>
<name>A0A840G3V5_RHOTE</name>
<dbReference type="EMBL" id="JACIGE010000018">
    <property type="protein sequence ID" value="MBB4249104.1"/>
    <property type="molecule type" value="Genomic_DNA"/>
</dbReference>
<evidence type="ECO:0000259" key="2">
    <source>
        <dbReference type="Pfam" id="PF07589"/>
    </source>
</evidence>
<feature type="chain" id="PRO_5032695054" description="Ice-binding protein C-terminal domain-containing protein" evidence="1">
    <location>
        <begin position="19"/>
        <end position="202"/>
    </location>
</feature>
<feature type="domain" description="Ice-binding protein C-terminal" evidence="2">
    <location>
        <begin position="176"/>
        <end position="200"/>
    </location>
</feature>
<keyword evidence="1" id="KW-0732">Signal</keyword>
<dbReference type="RefSeq" id="WP_221227825.1">
    <property type="nucleotide sequence ID" value="NZ_JACIGE010000018.1"/>
</dbReference>
<dbReference type="Proteomes" id="UP000587070">
    <property type="component" value="Unassembled WGS sequence"/>
</dbReference>
<feature type="signal peptide" evidence="1">
    <location>
        <begin position="1"/>
        <end position="18"/>
    </location>
</feature>
<proteinExistence type="predicted"/>
<sequence>MKKTLLVLALAFSAQAYAVQPATANTVIDFESLAHDQEIAYLDAGYSHIEDGFSVSTLATNFGFSVWGSASPFFTGSTSLINDSDSGLTRLSQIGGGLFALKSIDLAAMFPGLGEEATTVTFTGLKSDSSRVTQSFSVAASGVQTFSFGSEFTQLSSVTWSNDAYYTQFDNINVAAVPEPETYALFLAGLGLLALARRRRSL</sequence>
<dbReference type="InterPro" id="IPR013424">
    <property type="entry name" value="Ice-binding_C"/>
</dbReference>
<evidence type="ECO:0000313" key="4">
    <source>
        <dbReference type="Proteomes" id="UP000587070"/>
    </source>
</evidence>